<dbReference type="EMBL" id="SHLI01000001">
    <property type="protein sequence ID" value="RZU99090.1"/>
    <property type="molecule type" value="Genomic_DNA"/>
</dbReference>
<organism evidence="2 3">
    <name type="scientific">Spiribacter vilamensis</name>
    <dbReference type="NCBI Taxonomy" id="531306"/>
    <lineage>
        <taxon>Bacteria</taxon>
        <taxon>Pseudomonadati</taxon>
        <taxon>Pseudomonadota</taxon>
        <taxon>Gammaproteobacteria</taxon>
        <taxon>Chromatiales</taxon>
        <taxon>Ectothiorhodospiraceae</taxon>
        <taxon>Spiribacter</taxon>
    </lineage>
</organism>
<dbReference type="Proteomes" id="UP000292298">
    <property type="component" value="Unassembled WGS sequence"/>
</dbReference>
<reference evidence="2 3" key="1">
    <citation type="submission" date="2019-02" db="EMBL/GenBank/DDBJ databases">
        <title>Genomic Encyclopedia of Type Strains, Phase IV (KMG-IV): sequencing the most valuable type-strain genomes for metagenomic binning, comparative biology and taxonomic classification.</title>
        <authorList>
            <person name="Goeker M."/>
        </authorList>
    </citation>
    <scope>NUCLEOTIDE SEQUENCE [LARGE SCALE GENOMIC DNA]</scope>
    <source>
        <strain evidence="2 3">DSM 21056</strain>
    </source>
</reference>
<dbReference type="InterPro" id="IPR013087">
    <property type="entry name" value="Znf_C2H2_type"/>
</dbReference>
<dbReference type="OrthoDB" id="565125at2"/>
<proteinExistence type="predicted"/>
<dbReference type="Pfam" id="PF09722">
    <property type="entry name" value="Xre_MbcA_ParS_C"/>
    <property type="match status" value="1"/>
</dbReference>
<name>A0A4Q8D1G3_9GAMM</name>
<dbReference type="AlphaFoldDB" id="A0A4Q8D1G3"/>
<evidence type="ECO:0000313" key="2">
    <source>
        <dbReference type="EMBL" id="RZU99090.1"/>
    </source>
</evidence>
<evidence type="ECO:0000313" key="3">
    <source>
        <dbReference type="Proteomes" id="UP000292298"/>
    </source>
</evidence>
<comment type="caution">
    <text evidence="2">The sequence shown here is derived from an EMBL/GenBank/DDBJ whole genome shotgun (WGS) entry which is preliminary data.</text>
</comment>
<feature type="domain" description="C2H2-type" evidence="1">
    <location>
        <begin position="16"/>
        <end position="38"/>
    </location>
</feature>
<evidence type="ECO:0000259" key="1">
    <source>
        <dbReference type="PROSITE" id="PS00028"/>
    </source>
</evidence>
<dbReference type="PROSITE" id="PS00028">
    <property type="entry name" value="ZINC_FINGER_C2H2_1"/>
    <property type="match status" value="1"/>
</dbReference>
<dbReference type="InterPro" id="IPR024467">
    <property type="entry name" value="Xre/MbcA/ParS-like_toxin-bd"/>
</dbReference>
<sequence length="72" mass="8132">MHSNLPRRWHFPVASCRACARLYALMGGDSQHMRHWMHTDNHHTGGVPAEQLGSIEGLVHVCDYLDAIRGKV</sequence>
<keyword evidence="3" id="KW-1185">Reference proteome</keyword>
<gene>
    <name evidence="2" type="ORF">EV698_1369</name>
</gene>
<accession>A0A4Q8D1G3</accession>
<protein>
    <submittedName>
        <fullName evidence="2">Uncharacterized protein DUF2384</fullName>
    </submittedName>
</protein>